<dbReference type="Proteomes" id="UP000037425">
    <property type="component" value="Unassembled WGS sequence"/>
</dbReference>
<dbReference type="AlphaFoldDB" id="A0A0L8BE06"/>
<comment type="caution">
    <text evidence="1">The sequence shown here is derived from an EMBL/GenBank/DDBJ whole genome shotgun (WGS) entry which is preliminary data.</text>
</comment>
<organism evidence="1 2">
    <name type="scientific">Ensifer adhaerens</name>
    <name type="common">Sinorhizobium morelense</name>
    <dbReference type="NCBI Taxonomy" id="106592"/>
    <lineage>
        <taxon>Bacteria</taxon>
        <taxon>Pseudomonadati</taxon>
        <taxon>Pseudomonadota</taxon>
        <taxon>Alphaproteobacteria</taxon>
        <taxon>Hyphomicrobiales</taxon>
        <taxon>Rhizobiaceae</taxon>
        <taxon>Sinorhizobium/Ensifer group</taxon>
        <taxon>Ensifer</taxon>
    </lineage>
</organism>
<protein>
    <submittedName>
        <fullName evidence="1">Uncharacterized protein</fullName>
    </submittedName>
</protein>
<reference evidence="2" key="1">
    <citation type="submission" date="2015-07" db="EMBL/GenBank/DDBJ databases">
        <title>Whole genome sequence of an Ensifer adhaerens strain isolated from a cave pool in the Wind Cave National Park.</title>
        <authorList>
            <person name="Eng W.W.H."/>
            <person name="Gan H.M."/>
            <person name="Barton H.A."/>
            <person name="Savka M.A."/>
        </authorList>
    </citation>
    <scope>NUCLEOTIDE SEQUENCE [LARGE SCALE GENOMIC DNA]</scope>
    <source>
        <strain evidence="2">SD006</strain>
    </source>
</reference>
<accession>A0A0L8BE06</accession>
<dbReference type="OrthoDB" id="9943046at2"/>
<name>A0A0L8BE06_ENSAD</name>
<dbReference type="PATRIC" id="fig|106592.7.peg.6121"/>
<gene>
    <name evidence="1" type="ORF">AC244_33185</name>
</gene>
<sequence length="83" mass="9647">MSLLRNGRARLALALPQHRKQLRAIKNRDLDDLFAAYARAAKALDKFRMEVPRRPELIEEYQTACASLEEDAKRLLARLTNQR</sequence>
<proteinExistence type="predicted"/>
<dbReference type="EMBL" id="LGAP01000047">
    <property type="protein sequence ID" value="KOF12877.1"/>
    <property type="molecule type" value="Genomic_DNA"/>
</dbReference>
<evidence type="ECO:0000313" key="2">
    <source>
        <dbReference type="Proteomes" id="UP000037425"/>
    </source>
</evidence>
<evidence type="ECO:0000313" key="1">
    <source>
        <dbReference type="EMBL" id="KOF12877.1"/>
    </source>
</evidence>